<dbReference type="PANTHER" id="PTHR42939:SF3">
    <property type="entry name" value="ABC TRANSPORTER ATP-BINDING COMPONENT"/>
    <property type="match status" value="1"/>
</dbReference>
<name>A0A644WC92_9ZZZZ</name>
<dbReference type="Pfam" id="PF00005">
    <property type="entry name" value="ABC_tran"/>
    <property type="match status" value="1"/>
</dbReference>
<evidence type="ECO:0000256" key="2">
    <source>
        <dbReference type="ARBA" id="ARBA00022741"/>
    </source>
</evidence>
<dbReference type="AlphaFoldDB" id="A0A644WC92"/>
<dbReference type="SUPFAM" id="SSF52540">
    <property type="entry name" value="P-loop containing nucleoside triphosphate hydrolases"/>
    <property type="match status" value="1"/>
</dbReference>
<evidence type="ECO:0000259" key="4">
    <source>
        <dbReference type="PROSITE" id="PS50893"/>
    </source>
</evidence>
<organism evidence="5">
    <name type="scientific">bioreactor metagenome</name>
    <dbReference type="NCBI Taxonomy" id="1076179"/>
    <lineage>
        <taxon>unclassified sequences</taxon>
        <taxon>metagenomes</taxon>
        <taxon>ecological metagenomes</taxon>
    </lineage>
</organism>
<dbReference type="InterPro" id="IPR003593">
    <property type="entry name" value="AAA+_ATPase"/>
</dbReference>
<dbReference type="InterPro" id="IPR027417">
    <property type="entry name" value="P-loop_NTPase"/>
</dbReference>
<evidence type="ECO:0000256" key="1">
    <source>
        <dbReference type="ARBA" id="ARBA00022448"/>
    </source>
</evidence>
<sequence>MTNAIELSNLTKSYGAFRLDGVSFTVPTGSIMGLIGENGAGKSTTIKCMLGLVFPDSGSIRLLDRDPFREENLREELGVVLDESAFHDALGAADVGRILSRSYRSWDQPLFQRYLEQFELPRGKTLKEYSRGMKMKLGIAAALAHHPRLLLLDEATGGLDPVVRNQILDEFLSFIQDEEHSILISSHITGDLEKIADYVTYLHKGRLTLSGPKDQLLEHHGRLVCTRDELAKVDSGYLKSVRSGQFSCEALIHSRREFCARYPGLTVDRVTLEDLMIFTSGGDQG</sequence>
<dbReference type="PROSITE" id="PS50893">
    <property type="entry name" value="ABC_TRANSPORTER_2"/>
    <property type="match status" value="1"/>
</dbReference>
<dbReference type="InterPro" id="IPR003439">
    <property type="entry name" value="ABC_transporter-like_ATP-bd"/>
</dbReference>
<dbReference type="PANTHER" id="PTHR42939">
    <property type="entry name" value="ABC TRANSPORTER ATP-BINDING PROTEIN ALBC-RELATED"/>
    <property type="match status" value="1"/>
</dbReference>
<evidence type="ECO:0000313" key="5">
    <source>
        <dbReference type="EMBL" id="MPM01420.1"/>
    </source>
</evidence>
<dbReference type="InterPro" id="IPR051782">
    <property type="entry name" value="ABC_Transporter_VariousFunc"/>
</dbReference>
<dbReference type="GO" id="GO:0005524">
    <property type="term" value="F:ATP binding"/>
    <property type="evidence" value="ECO:0007669"/>
    <property type="project" value="UniProtKB-KW"/>
</dbReference>
<dbReference type="Gene3D" id="3.40.50.300">
    <property type="entry name" value="P-loop containing nucleotide triphosphate hydrolases"/>
    <property type="match status" value="1"/>
</dbReference>
<accession>A0A644WC92</accession>
<dbReference type="EMBL" id="VSSQ01000795">
    <property type="protein sequence ID" value="MPM01420.1"/>
    <property type="molecule type" value="Genomic_DNA"/>
</dbReference>
<protein>
    <submittedName>
        <fullName evidence="5">Vitamin B12 import ATP-binding protein BtuD</fullName>
    </submittedName>
</protein>
<dbReference type="GO" id="GO:0016887">
    <property type="term" value="F:ATP hydrolysis activity"/>
    <property type="evidence" value="ECO:0007669"/>
    <property type="project" value="InterPro"/>
</dbReference>
<comment type="caution">
    <text evidence="5">The sequence shown here is derived from an EMBL/GenBank/DDBJ whole genome shotgun (WGS) entry which is preliminary data.</text>
</comment>
<dbReference type="SMART" id="SM00382">
    <property type="entry name" value="AAA"/>
    <property type="match status" value="1"/>
</dbReference>
<keyword evidence="3 5" id="KW-0067">ATP-binding</keyword>
<keyword evidence="1" id="KW-0813">Transport</keyword>
<evidence type="ECO:0000256" key="3">
    <source>
        <dbReference type="ARBA" id="ARBA00022840"/>
    </source>
</evidence>
<proteinExistence type="predicted"/>
<reference evidence="5" key="1">
    <citation type="submission" date="2019-08" db="EMBL/GenBank/DDBJ databases">
        <authorList>
            <person name="Kucharzyk K."/>
            <person name="Murdoch R.W."/>
            <person name="Higgins S."/>
            <person name="Loffler F."/>
        </authorList>
    </citation>
    <scope>NUCLEOTIDE SEQUENCE</scope>
</reference>
<keyword evidence="2" id="KW-0547">Nucleotide-binding</keyword>
<gene>
    <name evidence="5" type="primary">btuD_117</name>
    <name evidence="5" type="ORF">SDC9_47660</name>
</gene>
<dbReference type="CDD" id="cd03230">
    <property type="entry name" value="ABC_DR_subfamily_A"/>
    <property type="match status" value="1"/>
</dbReference>
<feature type="domain" description="ABC transporter" evidence="4">
    <location>
        <begin position="5"/>
        <end position="229"/>
    </location>
</feature>